<accession>A0A2M9G587</accession>
<organism evidence="2 3">
    <name type="scientific">Minwuia thermotolerans</name>
    <dbReference type="NCBI Taxonomy" id="2056226"/>
    <lineage>
        <taxon>Bacteria</taxon>
        <taxon>Pseudomonadati</taxon>
        <taxon>Pseudomonadota</taxon>
        <taxon>Alphaproteobacteria</taxon>
        <taxon>Minwuiales</taxon>
        <taxon>Minwuiaceae</taxon>
        <taxon>Minwuia</taxon>
    </lineage>
</organism>
<proteinExistence type="predicted"/>
<protein>
    <submittedName>
        <fullName evidence="2">Uncharacterized protein</fullName>
    </submittedName>
</protein>
<feature type="region of interest" description="Disordered" evidence="1">
    <location>
        <begin position="163"/>
        <end position="192"/>
    </location>
</feature>
<comment type="caution">
    <text evidence="2">The sequence shown here is derived from an EMBL/GenBank/DDBJ whole genome shotgun (WGS) entry which is preliminary data.</text>
</comment>
<dbReference type="EMBL" id="PHIG01000013">
    <property type="protein sequence ID" value="PJK30872.1"/>
    <property type="molecule type" value="Genomic_DNA"/>
</dbReference>
<feature type="compositionally biased region" description="Low complexity" evidence="1">
    <location>
        <begin position="168"/>
        <end position="181"/>
    </location>
</feature>
<evidence type="ECO:0000313" key="3">
    <source>
        <dbReference type="Proteomes" id="UP000229498"/>
    </source>
</evidence>
<dbReference type="OrthoDB" id="242138at2"/>
<sequence>MIDVRNLLERPATPAVSIYMPVRSIARDPYKLGSHLKGLVRQAKSMAGDRHEEEMFAPIADLAGDQGPWRHAMEGLAVFLAPGFSRIEWLGFDPDSFVDVGDRFNLRPLMPMLEPSQGFLILTIDPKESRLYRAARFEHTPEEDHAFAETLADITRKTEVEANVGFHPTGPSPTTGGAPTPKYHSQGDSPPDYKQVELDEFVGQLAKAVDSHLSGAREPLVLVSDPNLLGMCREHLHYPHLVEEGVAKNPSGLTPEEIRGEALLHAQPALDAAREQAFSRLEELAGRHEANAATRSTDVVAAAEHARVDTAFVDPARPLWGRMKSREGDLDVSISGESERGPGDIDLVSVAIASTLSNGGQVFLAARGDMPPGDEPLCAVMRY</sequence>
<evidence type="ECO:0000313" key="2">
    <source>
        <dbReference type="EMBL" id="PJK30872.1"/>
    </source>
</evidence>
<name>A0A2M9G587_9PROT</name>
<dbReference type="Proteomes" id="UP000229498">
    <property type="component" value="Unassembled WGS sequence"/>
</dbReference>
<dbReference type="RefSeq" id="WP_109793023.1">
    <property type="nucleotide sequence ID" value="NZ_PHIG01000013.1"/>
</dbReference>
<dbReference type="Pfam" id="PF18845">
    <property type="entry name" value="baeRF_family3"/>
    <property type="match status" value="1"/>
</dbReference>
<keyword evidence="3" id="KW-1185">Reference proteome</keyword>
<gene>
    <name evidence="2" type="ORF">CVT23_04485</name>
</gene>
<dbReference type="InterPro" id="IPR041289">
    <property type="entry name" value="Bact_RF_family3"/>
</dbReference>
<evidence type="ECO:0000256" key="1">
    <source>
        <dbReference type="SAM" id="MobiDB-lite"/>
    </source>
</evidence>
<reference evidence="2 3" key="1">
    <citation type="submission" date="2017-11" db="EMBL/GenBank/DDBJ databases">
        <title>Draft genome sequence of Rhizobiales bacterium SY3-13.</title>
        <authorList>
            <person name="Sun C."/>
        </authorList>
    </citation>
    <scope>NUCLEOTIDE SEQUENCE [LARGE SCALE GENOMIC DNA]</scope>
    <source>
        <strain evidence="2 3">SY3-13</strain>
    </source>
</reference>
<dbReference type="AlphaFoldDB" id="A0A2M9G587"/>